<accession>G3MAZ8</accession>
<dbReference type="GeneID" id="18563828"/>
<dbReference type="EMBL" id="JN638751">
    <property type="protein sequence ID" value="AEO93863.1"/>
    <property type="molecule type" value="Genomic_DNA"/>
</dbReference>
<proteinExistence type="predicted"/>
<protein>
    <submittedName>
        <fullName evidence="1">Gp618</fullName>
    </submittedName>
</protein>
<sequence length="71" mass="8000">MLDGILYNIIYSEREGTIRFHNDEKSPMKCSNGERLIGQVQGSEDAYGVADVIRILRPDLKTNDSEIVGEE</sequence>
<dbReference type="Proteomes" id="UP000009273">
    <property type="component" value="Segment"/>
</dbReference>
<dbReference type="KEGG" id="vg:18563828"/>
<evidence type="ECO:0000313" key="1">
    <source>
        <dbReference type="EMBL" id="AEO93863.1"/>
    </source>
</evidence>
<evidence type="ECO:0000313" key="2">
    <source>
        <dbReference type="Proteomes" id="UP000009273"/>
    </source>
</evidence>
<reference evidence="1 2" key="1">
    <citation type="submission" date="2011-09" db="EMBL/GenBank/DDBJ databases">
        <authorList>
            <person name="Pope W.H."/>
            <person name="Pedulla M.L."/>
            <person name="Ford M.E."/>
            <person name="Peebles C.L."/>
            <person name="Hatfull G.H."/>
            <person name="Hendrix R.W."/>
        </authorList>
    </citation>
    <scope>NUCLEOTIDE SEQUENCE [LARGE SCALE GENOMIC DNA]</scope>
    <source>
        <strain evidence="1">G</strain>
    </source>
</reference>
<organism evidence="1 2">
    <name type="scientific">Bacillus phage G</name>
    <dbReference type="NCBI Taxonomy" id="2884420"/>
    <lineage>
        <taxon>Viruses</taxon>
        <taxon>Duplodnaviria</taxon>
        <taxon>Heunggongvirae</taxon>
        <taxon>Uroviricota</taxon>
        <taxon>Caudoviricetes</taxon>
        <taxon>Donellivirus</taxon>
        <taxon>Donellivirus gee</taxon>
    </lineage>
</organism>
<name>G3MAZ8_9CAUD</name>
<gene>
    <name evidence="1" type="primary">618</name>
    <name evidence="1" type="ORF">G_618</name>
</gene>
<keyword evidence="2" id="KW-1185">Reference proteome</keyword>
<dbReference type="RefSeq" id="YP_009015910.1">
    <property type="nucleotide sequence ID" value="NC_023719.1"/>
</dbReference>